<keyword evidence="2" id="KW-0479">Metal-binding</keyword>
<evidence type="ECO:0000256" key="7">
    <source>
        <dbReference type="ARBA" id="ARBA00023242"/>
    </source>
</evidence>
<dbReference type="Proteomes" id="UP001642405">
    <property type="component" value="Unassembled WGS sequence"/>
</dbReference>
<feature type="compositionally biased region" description="Basic and acidic residues" evidence="8">
    <location>
        <begin position="235"/>
        <end position="253"/>
    </location>
</feature>
<feature type="compositionally biased region" description="Low complexity" evidence="8">
    <location>
        <begin position="86"/>
        <end position="106"/>
    </location>
</feature>
<keyword evidence="7" id="KW-0539">Nucleus</keyword>
<keyword evidence="11" id="KW-1185">Reference proteome</keyword>
<comment type="caution">
    <text evidence="10">The sequence shown here is derived from an EMBL/GenBank/DDBJ whole genome shotgun (WGS) entry which is preliminary data.</text>
</comment>
<proteinExistence type="predicted"/>
<protein>
    <recommendedName>
        <fullName evidence="9">C2H2-type domain-containing protein</fullName>
    </recommendedName>
</protein>
<dbReference type="Gene3D" id="3.30.160.60">
    <property type="entry name" value="Classic Zinc Finger"/>
    <property type="match status" value="1"/>
</dbReference>
<feature type="compositionally biased region" description="Acidic residues" evidence="8">
    <location>
        <begin position="458"/>
        <end position="473"/>
    </location>
</feature>
<dbReference type="SMART" id="SM00355">
    <property type="entry name" value="ZnF_C2H2"/>
    <property type="match status" value="4"/>
</dbReference>
<keyword evidence="3" id="KW-0863">Zinc-finger</keyword>
<feature type="domain" description="C2H2-type" evidence="9">
    <location>
        <begin position="392"/>
        <end position="412"/>
    </location>
</feature>
<evidence type="ECO:0000256" key="1">
    <source>
        <dbReference type="ARBA" id="ARBA00004123"/>
    </source>
</evidence>
<dbReference type="InterPro" id="IPR036236">
    <property type="entry name" value="Znf_C2H2_sf"/>
</dbReference>
<feature type="region of interest" description="Disordered" evidence="8">
    <location>
        <begin position="358"/>
        <end position="393"/>
    </location>
</feature>
<feature type="region of interest" description="Disordered" evidence="8">
    <location>
        <begin position="212"/>
        <end position="277"/>
    </location>
</feature>
<dbReference type="InterPro" id="IPR051061">
    <property type="entry name" value="Zinc_finger_trans_reg"/>
</dbReference>
<evidence type="ECO:0000256" key="2">
    <source>
        <dbReference type="ARBA" id="ARBA00022723"/>
    </source>
</evidence>
<gene>
    <name evidence="10" type="ORF">SCUCBS95973_000167</name>
</gene>
<evidence type="ECO:0000256" key="6">
    <source>
        <dbReference type="ARBA" id="ARBA00023163"/>
    </source>
</evidence>
<evidence type="ECO:0000256" key="4">
    <source>
        <dbReference type="ARBA" id="ARBA00022833"/>
    </source>
</evidence>
<name>A0ABP0AN12_9PEZI</name>
<feature type="region of interest" description="Disordered" evidence="8">
    <location>
        <begin position="86"/>
        <end position="120"/>
    </location>
</feature>
<feature type="domain" description="C2H2-type" evidence="9">
    <location>
        <begin position="298"/>
        <end position="325"/>
    </location>
</feature>
<evidence type="ECO:0000313" key="10">
    <source>
        <dbReference type="EMBL" id="CAK7208632.1"/>
    </source>
</evidence>
<accession>A0ABP0AN12</accession>
<dbReference type="SUPFAM" id="SSF57667">
    <property type="entry name" value="beta-beta-alpha zinc fingers"/>
    <property type="match status" value="1"/>
</dbReference>
<reference evidence="10 11" key="1">
    <citation type="submission" date="2024-01" db="EMBL/GenBank/DDBJ databases">
        <authorList>
            <person name="Allen C."/>
            <person name="Tagirdzhanova G."/>
        </authorList>
    </citation>
    <scope>NUCLEOTIDE SEQUENCE [LARGE SCALE GENOMIC DNA]</scope>
</reference>
<keyword evidence="4" id="KW-0862">Zinc</keyword>
<keyword evidence="6" id="KW-0804">Transcription</keyword>
<evidence type="ECO:0000313" key="11">
    <source>
        <dbReference type="Proteomes" id="UP001642405"/>
    </source>
</evidence>
<dbReference type="PANTHER" id="PTHR46179">
    <property type="entry name" value="ZINC FINGER PROTEIN"/>
    <property type="match status" value="1"/>
</dbReference>
<feature type="region of interest" description="Disordered" evidence="8">
    <location>
        <begin position="444"/>
        <end position="536"/>
    </location>
</feature>
<evidence type="ECO:0000256" key="8">
    <source>
        <dbReference type="SAM" id="MobiDB-lite"/>
    </source>
</evidence>
<organism evidence="10 11">
    <name type="scientific">Sporothrix curviconia</name>
    <dbReference type="NCBI Taxonomy" id="1260050"/>
    <lineage>
        <taxon>Eukaryota</taxon>
        <taxon>Fungi</taxon>
        <taxon>Dikarya</taxon>
        <taxon>Ascomycota</taxon>
        <taxon>Pezizomycotina</taxon>
        <taxon>Sordariomycetes</taxon>
        <taxon>Sordariomycetidae</taxon>
        <taxon>Ophiostomatales</taxon>
        <taxon>Ophiostomataceae</taxon>
        <taxon>Sporothrix</taxon>
    </lineage>
</organism>
<feature type="compositionally biased region" description="Polar residues" evidence="8">
    <location>
        <begin position="375"/>
        <end position="384"/>
    </location>
</feature>
<evidence type="ECO:0000259" key="9">
    <source>
        <dbReference type="SMART" id="SM00355"/>
    </source>
</evidence>
<dbReference type="EMBL" id="CAWUHB010000001">
    <property type="protein sequence ID" value="CAK7208632.1"/>
    <property type="molecule type" value="Genomic_DNA"/>
</dbReference>
<feature type="domain" description="C2H2-type" evidence="9">
    <location>
        <begin position="330"/>
        <end position="360"/>
    </location>
</feature>
<dbReference type="PANTHER" id="PTHR46179:SF13">
    <property type="entry name" value="C2H2-TYPE DOMAIN-CONTAINING PROTEIN"/>
    <property type="match status" value="1"/>
</dbReference>
<sequence>MSNGPDDYNSLYPEPPQGVFASPSMNANQHMSPNHFFPGAAPQAFLTPTTSAFDEGSAIIYTDLPFTSMFGDHMSPTMFYDDSEMRTSSLSTASGPSAPSSAVGSPRSHHDVPTSVPEWPAPQCLSVSPNIVSQGDFFGPGEYSYTGSMDEYTHFEFPQPGKSFIADPTVLHSQVRTMGIPTLNAFAQMPQPANTAFSVSPVRSPELKAGSISPYPTGTPAYPQFNSPYLTPTAMDDKRSQVSRGSRDSRDSRGSFSGFSADQVSDGETKEKCPNPTCGRRFKDLKAHMLTHLNERPEKCPIQTCEYNIKGFARKYDKNRHTLTHYKGTMVCGFCPGSGSPAEKSFNRADVFKRHLTSVHGVEQNPPNSRKRPAGSSSGAQKLSTYAPDATGKCSTCSQTFSNAQDFYEHLDDCVLRIVQQEDPAEAVNASRLAEVENDKEVQVTLEKNQVFSAANGEGEEEEDMDDEECGDDESPKDRNGSSRAVSGSPKKIKTGPANGVQKSRGLTYSRGGVPFTGKPRSRRSRQNYPTSWGFDKGQMTMRKRVMTVFEGPRRLAKDDMMLSTEHEVRLKLSDGKSYVTDLDVQTLKRAEGFLTATEEEKGPWISDDPTAEQIKQMQIGAL</sequence>
<keyword evidence="5" id="KW-0805">Transcription regulation</keyword>
<comment type="subcellular location">
    <subcellularLocation>
        <location evidence="1">Nucleus</location>
    </subcellularLocation>
</comment>
<evidence type="ECO:0000256" key="5">
    <source>
        <dbReference type="ARBA" id="ARBA00023015"/>
    </source>
</evidence>
<feature type="domain" description="C2H2-type" evidence="9">
    <location>
        <begin position="271"/>
        <end position="292"/>
    </location>
</feature>
<evidence type="ECO:0000256" key="3">
    <source>
        <dbReference type="ARBA" id="ARBA00022771"/>
    </source>
</evidence>
<dbReference type="InterPro" id="IPR013087">
    <property type="entry name" value="Znf_C2H2_type"/>
</dbReference>